<accession>F0F565</accession>
<proteinExistence type="predicted"/>
<evidence type="ECO:0000313" key="2">
    <source>
        <dbReference type="Proteomes" id="UP000005697"/>
    </source>
</evidence>
<organism evidence="1 2">
    <name type="scientific">Prevotella multiformis DSM 16608</name>
    <dbReference type="NCBI Taxonomy" id="888743"/>
    <lineage>
        <taxon>Bacteria</taxon>
        <taxon>Pseudomonadati</taxon>
        <taxon>Bacteroidota</taxon>
        <taxon>Bacteroidia</taxon>
        <taxon>Bacteroidales</taxon>
        <taxon>Prevotellaceae</taxon>
        <taxon>Prevotella</taxon>
    </lineage>
</organism>
<dbReference type="STRING" id="888743.HMPREF9141_0731"/>
<dbReference type="Proteomes" id="UP000005697">
    <property type="component" value="Unassembled WGS sequence"/>
</dbReference>
<comment type="caution">
    <text evidence="1">The sequence shown here is derived from an EMBL/GenBank/DDBJ whole genome shotgun (WGS) entry which is preliminary data.</text>
</comment>
<evidence type="ECO:0000313" key="1">
    <source>
        <dbReference type="EMBL" id="EGC20827.1"/>
    </source>
</evidence>
<name>F0F565_9BACT</name>
<dbReference type="HOGENOM" id="CLU_2736688_0_0_10"/>
<gene>
    <name evidence="1" type="ORF">HMPREF9141_0731</name>
</gene>
<dbReference type="AlphaFoldDB" id="F0F565"/>
<reference evidence="1 2" key="1">
    <citation type="submission" date="2011-01" db="EMBL/GenBank/DDBJ databases">
        <authorList>
            <person name="Muzny D."/>
            <person name="Qin X."/>
            <person name="Deng J."/>
            <person name="Jiang H."/>
            <person name="Liu Y."/>
            <person name="Qu J."/>
            <person name="Song X.-Z."/>
            <person name="Zhang L."/>
            <person name="Thornton R."/>
            <person name="Coyle M."/>
            <person name="Francisco L."/>
            <person name="Jackson L."/>
            <person name="Javaid M."/>
            <person name="Korchina V."/>
            <person name="Kovar C."/>
            <person name="Mata R."/>
            <person name="Mathew T."/>
            <person name="Ngo R."/>
            <person name="Nguyen L."/>
            <person name="Nguyen N."/>
            <person name="Okwuonu G."/>
            <person name="Ongeri F."/>
            <person name="Pham C."/>
            <person name="Simmons D."/>
            <person name="Wilczek-Boney K."/>
            <person name="Hale W."/>
            <person name="Jakkamsetti A."/>
            <person name="Pham P."/>
            <person name="Ruth R."/>
            <person name="San Lucas F."/>
            <person name="Warren J."/>
            <person name="Zhang J."/>
            <person name="Zhao Z."/>
            <person name="Zhou C."/>
            <person name="Zhu D."/>
            <person name="Lee S."/>
            <person name="Bess C."/>
            <person name="Blankenburg K."/>
            <person name="Forbes L."/>
            <person name="Fu Q."/>
            <person name="Gubbala S."/>
            <person name="Hirani K."/>
            <person name="Jayaseelan J.C."/>
            <person name="Lara F."/>
            <person name="Munidasa M."/>
            <person name="Palculict T."/>
            <person name="Patil S."/>
            <person name="Pu L.-L."/>
            <person name="Saada N."/>
            <person name="Tang L."/>
            <person name="Weissenberger G."/>
            <person name="Zhu Y."/>
            <person name="Hemphill L."/>
            <person name="Shang Y."/>
            <person name="Youmans B."/>
            <person name="Ayvaz T."/>
            <person name="Ross M."/>
            <person name="Santibanez J."/>
            <person name="Aqrawi P."/>
            <person name="Gross S."/>
            <person name="Joshi V."/>
            <person name="Fowler G."/>
            <person name="Nazareth L."/>
            <person name="Reid J."/>
            <person name="Worley K."/>
            <person name="Petrosino J."/>
            <person name="Highlander S."/>
            <person name="Gibbs R."/>
        </authorList>
    </citation>
    <scope>NUCLEOTIDE SEQUENCE [LARGE SCALE GENOMIC DNA]</scope>
    <source>
        <strain evidence="1 2">DSM 16608</strain>
    </source>
</reference>
<keyword evidence="2" id="KW-1185">Reference proteome</keyword>
<protein>
    <submittedName>
        <fullName evidence="1">Uncharacterized protein</fullName>
    </submittedName>
</protein>
<sequence length="71" mass="8195">MQPHFLQREGKRVQEKDSFRSAERSLLSAKVHKNIRVMVFFRFFILRLPPCNLSGNVPEGADETGLQPSRP</sequence>
<dbReference type="EMBL" id="AEWX01000009">
    <property type="protein sequence ID" value="EGC20827.1"/>
    <property type="molecule type" value="Genomic_DNA"/>
</dbReference>